<name>A0ABW2HB00_9MICO</name>
<dbReference type="EMBL" id="JBHTBE010000001">
    <property type="protein sequence ID" value="MFC7268029.1"/>
    <property type="molecule type" value="Genomic_DNA"/>
</dbReference>
<gene>
    <name evidence="2" type="ORF">ACFQRL_03515</name>
</gene>
<evidence type="ECO:0000313" key="3">
    <source>
        <dbReference type="Proteomes" id="UP001596507"/>
    </source>
</evidence>
<organism evidence="2 3">
    <name type="scientific">Microbacterium fluvii</name>
    <dbReference type="NCBI Taxonomy" id="415215"/>
    <lineage>
        <taxon>Bacteria</taxon>
        <taxon>Bacillati</taxon>
        <taxon>Actinomycetota</taxon>
        <taxon>Actinomycetes</taxon>
        <taxon>Micrococcales</taxon>
        <taxon>Microbacteriaceae</taxon>
        <taxon>Microbacterium</taxon>
    </lineage>
</organism>
<keyword evidence="3" id="KW-1185">Reference proteome</keyword>
<keyword evidence="1" id="KW-0472">Membrane</keyword>
<sequence length="297" mass="31316">MPLGLPTADEARHRGARLGEEHATIWDPDEVVVQRISDDLTAWLRAHAVRRSNAQRLWIAVMVVCIVVALAGIAAVGLWMWLPDAGVALPVLSAQTLAIAAVTWLVAVLGVVIAIIGNAISRTIAARRRISLLADHHALALREALLRVDNRRIAARTFGNLPPAPGPQTYGISERGAVELASAWLRHLGFAPAISPVRVDGIDIRFGPCLARVTGRDEDAAASVRELAGAVAAHPHARGIAFFTSAPGEGVTLFADRAGIAVLVMDAVAGSLHGANLEGREVMKAARRSPAQAVTAP</sequence>
<accession>A0ABW2HB00</accession>
<comment type="caution">
    <text evidence="2">The sequence shown here is derived from an EMBL/GenBank/DDBJ whole genome shotgun (WGS) entry which is preliminary data.</text>
</comment>
<keyword evidence="1" id="KW-0812">Transmembrane</keyword>
<evidence type="ECO:0000256" key="1">
    <source>
        <dbReference type="SAM" id="Phobius"/>
    </source>
</evidence>
<reference evidence="3" key="1">
    <citation type="journal article" date="2019" name="Int. J. Syst. Evol. Microbiol.">
        <title>The Global Catalogue of Microorganisms (GCM) 10K type strain sequencing project: providing services to taxonomists for standard genome sequencing and annotation.</title>
        <authorList>
            <consortium name="The Broad Institute Genomics Platform"/>
            <consortium name="The Broad Institute Genome Sequencing Center for Infectious Disease"/>
            <person name="Wu L."/>
            <person name="Ma J."/>
        </authorList>
    </citation>
    <scope>NUCLEOTIDE SEQUENCE [LARGE SCALE GENOMIC DNA]</scope>
    <source>
        <strain evidence="3">CGMCC 1.15772</strain>
    </source>
</reference>
<proteinExistence type="predicted"/>
<evidence type="ECO:0008006" key="4">
    <source>
        <dbReference type="Google" id="ProtNLM"/>
    </source>
</evidence>
<protein>
    <recommendedName>
        <fullName evidence="4">Restriction endonuclease type IV Mrr domain-containing protein</fullName>
    </recommendedName>
</protein>
<feature type="transmembrane region" description="Helical" evidence="1">
    <location>
        <begin position="94"/>
        <end position="120"/>
    </location>
</feature>
<dbReference type="RefSeq" id="WP_262872949.1">
    <property type="nucleotide sequence ID" value="NZ_BAABKW010000005.1"/>
</dbReference>
<keyword evidence="1" id="KW-1133">Transmembrane helix</keyword>
<feature type="transmembrane region" description="Helical" evidence="1">
    <location>
        <begin position="57"/>
        <end position="82"/>
    </location>
</feature>
<evidence type="ECO:0000313" key="2">
    <source>
        <dbReference type="EMBL" id="MFC7268029.1"/>
    </source>
</evidence>
<dbReference type="Proteomes" id="UP001596507">
    <property type="component" value="Unassembled WGS sequence"/>
</dbReference>